<dbReference type="PANTHER" id="PTHR48478:SF1">
    <property type="entry name" value="LECTIN-LIKE"/>
    <property type="match status" value="1"/>
</dbReference>
<protein>
    <submittedName>
        <fullName evidence="2">Phloem protein 2-A1</fullName>
    </submittedName>
</protein>
<dbReference type="GO" id="GO:0030246">
    <property type="term" value="F:carbohydrate binding"/>
    <property type="evidence" value="ECO:0007669"/>
    <property type="project" value="InterPro"/>
</dbReference>
<accession>A0A4Y1RBE3</accession>
<dbReference type="Pfam" id="PF14299">
    <property type="entry name" value="PP2"/>
    <property type="match status" value="1"/>
</dbReference>
<dbReference type="AlphaFoldDB" id="A0A4Y1RBE3"/>
<dbReference type="InterPro" id="IPR052147">
    <property type="entry name" value="PP2-like/Lectin"/>
</dbReference>
<dbReference type="PANTHER" id="PTHR48478">
    <property type="entry name" value="LECTIN-LIKE"/>
    <property type="match status" value="1"/>
</dbReference>
<proteinExistence type="predicted"/>
<dbReference type="InterPro" id="IPR025886">
    <property type="entry name" value="PP2-like"/>
</dbReference>
<dbReference type="EMBL" id="AP019300">
    <property type="protein sequence ID" value="BBH01296.1"/>
    <property type="molecule type" value="Genomic_DNA"/>
</dbReference>
<feature type="region of interest" description="Disordered" evidence="1">
    <location>
        <begin position="40"/>
        <end position="102"/>
    </location>
</feature>
<evidence type="ECO:0000313" key="2">
    <source>
        <dbReference type="EMBL" id="BBH01296.1"/>
    </source>
</evidence>
<feature type="compositionally biased region" description="Low complexity" evidence="1">
    <location>
        <begin position="51"/>
        <end position="65"/>
    </location>
</feature>
<evidence type="ECO:0000256" key="1">
    <source>
        <dbReference type="SAM" id="MobiDB-lite"/>
    </source>
</evidence>
<organism evidence="2">
    <name type="scientific">Prunus dulcis</name>
    <name type="common">Almond</name>
    <name type="synonym">Amygdalus dulcis</name>
    <dbReference type="NCBI Taxonomy" id="3755"/>
    <lineage>
        <taxon>Eukaryota</taxon>
        <taxon>Viridiplantae</taxon>
        <taxon>Streptophyta</taxon>
        <taxon>Embryophyta</taxon>
        <taxon>Tracheophyta</taxon>
        <taxon>Spermatophyta</taxon>
        <taxon>Magnoliopsida</taxon>
        <taxon>eudicotyledons</taxon>
        <taxon>Gunneridae</taxon>
        <taxon>Pentapetalae</taxon>
        <taxon>rosids</taxon>
        <taxon>fabids</taxon>
        <taxon>Rosales</taxon>
        <taxon>Rosaceae</taxon>
        <taxon>Amygdaloideae</taxon>
        <taxon>Amygdaleae</taxon>
        <taxon>Prunus</taxon>
    </lineage>
</organism>
<reference evidence="2" key="1">
    <citation type="journal article" date="2019" name="Science">
        <title>Mutation of a bHLH transcription factor allowed almond domestication.</title>
        <authorList>
            <person name="Sanchez-Perez R."/>
            <person name="Pavan S."/>
            <person name="Mazzeo R."/>
            <person name="Moldovan C."/>
            <person name="Aiese Cigliano R."/>
            <person name="Del Cueto J."/>
            <person name="Ricciardi F."/>
            <person name="Lotti C."/>
            <person name="Ricciardi L."/>
            <person name="Dicenta F."/>
            <person name="Lopez-Marques R.L."/>
            <person name="Lindberg Moller B."/>
        </authorList>
    </citation>
    <scope>NUCLEOTIDE SEQUENCE</scope>
</reference>
<gene>
    <name evidence="2" type="ORF">Prudu_011527</name>
</gene>
<name>A0A4Y1RBE3_PRUDU</name>
<sequence>MKASPEKPGDMEFSMYKYDSGKWKGGLVIKGHWMEECIKEMGTSWSQDEANNSQSQPSEQPSNNKAVEKETEAKAAPSGSKPMAVEKTAPDHQAKLSANNSNHEITVVKEVKEMEKKTATQQVKQQLPHNYEAIRYWVDKKSNNCFMVYARDLLITWAEDNRYWLWPSLQETSGVVVDAAELINVCWLEVHGKFETSKLSPGTLYEVVFVVKLKASGYGWDVPVNVRLTLPDDSIQWHKVNLMEIPREQWIEISVGEFRASPEKPGDMEFSMYEYDGGKWKRGLVIKGVTIRPKN</sequence>